<reference evidence="2" key="2">
    <citation type="submission" date="2019-10" db="EMBL/GenBank/DDBJ databases">
        <title>A de novo genome assembly of a pear dwarfing rootstock.</title>
        <authorList>
            <person name="Wang F."/>
            <person name="Wang J."/>
            <person name="Li S."/>
            <person name="Zhang Y."/>
            <person name="Fang M."/>
            <person name="Ma L."/>
            <person name="Zhao Y."/>
            <person name="Jiang S."/>
        </authorList>
    </citation>
    <scope>NUCLEOTIDE SEQUENCE [LARGE SCALE GENOMIC DNA]</scope>
</reference>
<organism evidence="1 2">
    <name type="scientific">Pyrus ussuriensis x Pyrus communis</name>
    <dbReference type="NCBI Taxonomy" id="2448454"/>
    <lineage>
        <taxon>Eukaryota</taxon>
        <taxon>Viridiplantae</taxon>
        <taxon>Streptophyta</taxon>
        <taxon>Embryophyta</taxon>
        <taxon>Tracheophyta</taxon>
        <taxon>Spermatophyta</taxon>
        <taxon>Magnoliopsida</taxon>
        <taxon>eudicotyledons</taxon>
        <taxon>Gunneridae</taxon>
        <taxon>Pentapetalae</taxon>
        <taxon>rosids</taxon>
        <taxon>fabids</taxon>
        <taxon>Rosales</taxon>
        <taxon>Rosaceae</taxon>
        <taxon>Amygdaloideae</taxon>
        <taxon>Maleae</taxon>
        <taxon>Pyrus</taxon>
    </lineage>
</organism>
<name>A0A5N5FRK7_9ROSA</name>
<dbReference type="AlphaFoldDB" id="A0A5N5FRK7"/>
<dbReference type="Proteomes" id="UP000327157">
    <property type="component" value="Chromosome 11"/>
</dbReference>
<accession>A0A5N5FRK7</accession>
<dbReference type="EMBL" id="SMOL01000559">
    <property type="protein sequence ID" value="KAB2605768.1"/>
    <property type="molecule type" value="Genomic_DNA"/>
</dbReference>
<keyword evidence="2" id="KW-1185">Reference proteome</keyword>
<sequence length="88" mass="9988">MKEEAHLPEAFGGSFQRRKKLEGDKNMESGLIDKNMTLKNNNDHWAFLASEVTAAKFMKRKTELVETDNVENSMLKFTGRVKLKATGV</sequence>
<reference evidence="1 2" key="1">
    <citation type="submission" date="2019-09" db="EMBL/GenBank/DDBJ databases">
        <authorList>
            <person name="Ou C."/>
        </authorList>
    </citation>
    <scope>NUCLEOTIDE SEQUENCE [LARGE SCALE GENOMIC DNA]</scope>
    <source>
        <strain evidence="1">S2</strain>
        <tissue evidence="1">Leaf</tissue>
    </source>
</reference>
<evidence type="ECO:0000313" key="2">
    <source>
        <dbReference type="Proteomes" id="UP000327157"/>
    </source>
</evidence>
<proteinExistence type="predicted"/>
<evidence type="ECO:0000313" key="1">
    <source>
        <dbReference type="EMBL" id="KAB2605768.1"/>
    </source>
</evidence>
<gene>
    <name evidence="1" type="ORF">D8674_005485</name>
</gene>
<comment type="caution">
    <text evidence="1">The sequence shown here is derived from an EMBL/GenBank/DDBJ whole genome shotgun (WGS) entry which is preliminary data.</text>
</comment>
<protein>
    <submittedName>
        <fullName evidence="1">Uncharacterized protein</fullName>
    </submittedName>
</protein>
<reference evidence="1 2" key="3">
    <citation type="submission" date="2019-11" db="EMBL/GenBank/DDBJ databases">
        <title>A de novo genome assembly of a pear dwarfing rootstock.</title>
        <authorList>
            <person name="Wang F."/>
            <person name="Wang J."/>
            <person name="Li S."/>
            <person name="Zhang Y."/>
            <person name="Fang M."/>
            <person name="Ma L."/>
            <person name="Zhao Y."/>
            <person name="Jiang S."/>
        </authorList>
    </citation>
    <scope>NUCLEOTIDE SEQUENCE [LARGE SCALE GENOMIC DNA]</scope>
    <source>
        <strain evidence="1">S2</strain>
        <tissue evidence="1">Leaf</tissue>
    </source>
</reference>